<dbReference type="GO" id="GO:0016779">
    <property type="term" value="F:nucleotidyltransferase activity"/>
    <property type="evidence" value="ECO:0007669"/>
    <property type="project" value="InterPro"/>
</dbReference>
<dbReference type="SUPFAM" id="SSF81301">
    <property type="entry name" value="Nucleotidyltransferase"/>
    <property type="match status" value="1"/>
</dbReference>
<protein>
    <submittedName>
        <fullName evidence="2">DNA polymerase, beta domain protein region</fullName>
    </submittedName>
</protein>
<dbReference type="InterPro" id="IPR002934">
    <property type="entry name" value="Polymerase_NTP_transf_dom"/>
</dbReference>
<keyword evidence="3" id="KW-1185">Reference proteome</keyword>
<feature type="domain" description="Polymerase nucleotidyl transferase" evidence="1">
    <location>
        <begin position="22"/>
        <end position="98"/>
    </location>
</feature>
<evidence type="ECO:0000259" key="1">
    <source>
        <dbReference type="Pfam" id="PF01909"/>
    </source>
</evidence>
<evidence type="ECO:0000313" key="2">
    <source>
        <dbReference type="EMBL" id="AEF83824.1"/>
    </source>
</evidence>
<dbReference type="PANTHER" id="PTHR37030">
    <property type="entry name" value="NUCLEOTIDYLTRANSFERASE"/>
    <property type="match status" value="1"/>
</dbReference>
<reference evidence="2 3" key="2">
    <citation type="journal article" date="2011" name="ISME J.">
        <title>RNA-seq reveals cooperative metabolic interactions between two termite-gut spirochete species in co-culture.</title>
        <authorList>
            <person name="Rosenthal A.Z."/>
            <person name="Matson E.G."/>
            <person name="Eldar A."/>
            <person name="Leadbetter J.R."/>
        </authorList>
    </citation>
    <scope>NUCLEOTIDE SEQUENCE [LARGE SCALE GENOMIC DNA]</scope>
    <source>
        <strain evidence="3">ATCC BAA-887 / DSM 12427 / ZAS-2</strain>
    </source>
</reference>
<dbReference type="KEGG" id="tpi:TREPR_3461"/>
<dbReference type="eggNOG" id="COG1708">
    <property type="taxonomic scope" value="Bacteria"/>
</dbReference>
<dbReference type="HOGENOM" id="CLU_130257_9_3_12"/>
<gene>
    <name evidence="2" type="ordered locus">TREPR_3461</name>
</gene>
<dbReference type="OrthoDB" id="9799750at2"/>
<dbReference type="RefSeq" id="WP_015706830.1">
    <property type="nucleotide sequence ID" value="NC_015578.1"/>
</dbReference>
<evidence type="ECO:0000313" key="3">
    <source>
        <dbReference type="Proteomes" id="UP000009223"/>
    </source>
</evidence>
<dbReference type="Pfam" id="PF01909">
    <property type="entry name" value="NTP_transf_2"/>
    <property type="match status" value="1"/>
</dbReference>
<reference evidence="3" key="1">
    <citation type="submission" date="2009-12" db="EMBL/GenBank/DDBJ databases">
        <title>Complete sequence of Treponema primitia strain ZAS-2.</title>
        <authorList>
            <person name="Tetu S.G."/>
            <person name="Matson E."/>
            <person name="Ren Q."/>
            <person name="Seshadri R."/>
            <person name="Elbourne L."/>
            <person name="Hassan K.A."/>
            <person name="Durkin A."/>
            <person name="Radune D."/>
            <person name="Mohamoud Y."/>
            <person name="Shay R."/>
            <person name="Jin S."/>
            <person name="Zhang X."/>
            <person name="Lucey K."/>
            <person name="Ballor N.R."/>
            <person name="Ottesen E."/>
            <person name="Rosenthal R."/>
            <person name="Allen A."/>
            <person name="Leadbetter J.R."/>
            <person name="Paulsen I.T."/>
        </authorList>
    </citation>
    <scope>NUCLEOTIDE SEQUENCE [LARGE SCALE GENOMIC DNA]</scope>
    <source>
        <strain evidence="3">ATCC BAA-887 / DSM 12427 / ZAS-2</strain>
    </source>
</reference>
<dbReference type="PANTHER" id="PTHR37030:SF1">
    <property type="entry name" value="NUCLEOTIDYLTRANSFERASE"/>
    <property type="match status" value="1"/>
</dbReference>
<dbReference type="CDD" id="cd05403">
    <property type="entry name" value="NT_KNTase_like"/>
    <property type="match status" value="1"/>
</dbReference>
<dbReference type="Gene3D" id="3.30.460.10">
    <property type="entry name" value="Beta Polymerase, domain 2"/>
    <property type="match status" value="1"/>
</dbReference>
<name>F5YJ09_TREPZ</name>
<dbReference type="STRING" id="545694.TREPR_3461"/>
<dbReference type="InterPro" id="IPR043519">
    <property type="entry name" value="NT_sf"/>
</dbReference>
<sequence>MKINFDKDIQLIKETILNNIDAKSIYLFGSYAYGKPNEDSDIDIYTVLPDKYKNTTEIYAKIIRELSDKNIFFIDLLLVNENIFNSRKNDYILENTIYNKGKIIYES</sequence>
<dbReference type="AlphaFoldDB" id="F5YJ09"/>
<accession>F5YJ09</accession>
<organism evidence="2 3">
    <name type="scientific">Treponema primitia (strain ATCC BAA-887 / DSM 12427 / ZAS-2)</name>
    <dbReference type="NCBI Taxonomy" id="545694"/>
    <lineage>
        <taxon>Bacteria</taxon>
        <taxon>Pseudomonadati</taxon>
        <taxon>Spirochaetota</taxon>
        <taxon>Spirochaetia</taxon>
        <taxon>Spirochaetales</taxon>
        <taxon>Treponemataceae</taxon>
        <taxon>Treponema</taxon>
    </lineage>
</organism>
<dbReference type="EMBL" id="CP001843">
    <property type="protein sequence ID" value="AEF83824.1"/>
    <property type="molecule type" value="Genomic_DNA"/>
</dbReference>
<dbReference type="Proteomes" id="UP000009223">
    <property type="component" value="Chromosome"/>
</dbReference>
<proteinExistence type="predicted"/>